<feature type="transmembrane region" description="Helical" evidence="7">
    <location>
        <begin position="106"/>
        <end position="125"/>
    </location>
</feature>
<feature type="transmembrane region" description="Helical" evidence="7">
    <location>
        <begin position="137"/>
        <end position="162"/>
    </location>
</feature>
<keyword evidence="4 7" id="KW-0812">Transmembrane</keyword>
<evidence type="ECO:0000256" key="1">
    <source>
        <dbReference type="ARBA" id="ARBA00004651"/>
    </source>
</evidence>
<evidence type="ECO:0000256" key="4">
    <source>
        <dbReference type="ARBA" id="ARBA00022692"/>
    </source>
</evidence>
<dbReference type="PROSITE" id="PS50928">
    <property type="entry name" value="ABC_TM1"/>
    <property type="match status" value="1"/>
</dbReference>
<feature type="transmembrane region" description="Helical" evidence="7">
    <location>
        <begin position="168"/>
        <end position="187"/>
    </location>
</feature>
<keyword evidence="3" id="KW-1003">Cell membrane</keyword>
<dbReference type="Proteomes" id="UP000778578">
    <property type="component" value="Unassembled WGS sequence"/>
</dbReference>
<feature type="domain" description="ABC transmembrane type-1" evidence="8">
    <location>
        <begin position="102"/>
        <end position="297"/>
    </location>
</feature>
<reference evidence="9 10" key="1">
    <citation type="submission" date="2021-08" db="EMBL/GenBank/DDBJ databases">
        <title>WGS of actinomycetes from Thailand.</title>
        <authorList>
            <person name="Thawai C."/>
        </authorList>
    </citation>
    <scope>NUCLEOTIDE SEQUENCE [LARGE SCALE GENOMIC DNA]</scope>
    <source>
        <strain evidence="9 10">PLK6-54</strain>
    </source>
</reference>
<evidence type="ECO:0000256" key="7">
    <source>
        <dbReference type="RuleBase" id="RU363032"/>
    </source>
</evidence>
<protein>
    <submittedName>
        <fullName evidence="9">Carbohydrate ABC transporter permease</fullName>
    </submittedName>
</protein>
<comment type="caution">
    <text evidence="9">The sequence shown here is derived from an EMBL/GenBank/DDBJ whole genome shotgun (WGS) entry which is preliminary data.</text>
</comment>
<proteinExistence type="inferred from homology"/>
<dbReference type="InterPro" id="IPR035906">
    <property type="entry name" value="MetI-like_sf"/>
</dbReference>
<evidence type="ECO:0000313" key="9">
    <source>
        <dbReference type="EMBL" id="MBY8879652.1"/>
    </source>
</evidence>
<feature type="transmembrane region" description="Helical" evidence="7">
    <location>
        <begin position="213"/>
        <end position="235"/>
    </location>
</feature>
<accession>A0ABS7Q908</accession>
<dbReference type="Pfam" id="PF00528">
    <property type="entry name" value="BPD_transp_1"/>
    <property type="match status" value="1"/>
</dbReference>
<evidence type="ECO:0000256" key="5">
    <source>
        <dbReference type="ARBA" id="ARBA00022989"/>
    </source>
</evidence>
<dbReference type="PANTHER" id="PTHR43744">
    <property type="entry name" value="ABC TRANSPORTER PERMEASE PROTEIN MG189-RELATED-RELATED"/>
    <property type="match status" value="1"/>
</dbReference>
<dbReference type="EMBL" id="JAINZZ010000022">
    <property type="protein sequence ID" value="MBY8879652.1"/>
    <property type="molecule type" value="Genomic_DNA"/>
</dbReference>
<evidence type="ECO:0000256" key="6">
    <source>
        <dbReference type="ARBA" id="ARBA00023136"/>
    </source>
</evidence>
<dbReference type="Gene3D" id="1.10.3720.10">
    <property type="entry name" value="MetI-like"/>
    <property type="match status" value="1"/>
</dbReference>
<dbReference type="SUPFAM" id="SSF161098">
    <property type="entry name" value="MetI-like"/>
    <property type="match status" value="1"/>
</dbReference>
<keyword evidence="5 7" id="KW-1133">Transmembrane helix</keyword>
<feature type="transmembrane region" description="Helical" evidence="7">
    <location>
        <begin position="275"/>
        <end position="297"/>
    </location>
</feature>
<evidence type="ECO:0000313" key="10">
    <source>
        <dbReference type="Proteomes" id="UP000778578"/>
    </source>
</evidence>
<keyword evidence="10" id="KW-1185">Reference proteome</keyword>
<comment type="similarity">
    <text evidence="7">Belongs to the binding-protein-dependent transport system permease family.</text>
</comment>
<keyword evidence="6 7" id="KW-0472">Membrane</keyword>
<dbReference type="InterPro" id="IPR000515">
    <property type="entry name" value="MetI-like"/>
</dbReference>
<dbReference type="CDD" id="cd06261">
    <property type="entry name" value="TM_PBP2"/>
    <property type="match status" value="1"/>
</dbReference>
<evidence type="ECO:0000256" key="2">
    <source>
        <dbReference type="ARBA" id="ARBA00022448"/>
    </source>
</evidence>
<feature type="transmembrane region" description="Helical" evidence="7">
    <location>
        <begin position="35"/>
        <end position="58"/>
    </location>
</feature>
<keyword evidence="2 7" id="KW-0813">Transport</keyword>
<organism evidence="9 10">
    <name type="scientific">Actinacidiphila acidipaludis</name>
    <dbReference type="NCBI Taxonomy" id="2873382"/>
    <lineage>
        <taxon>Bacteria</taxon>
        <taxon>Bacillati</taxon>
        <taxon>Actinomycetota</taxon>
        <taxon>Actinomycetes</taxon>
        <taxon>Kitasatosporales</taxon>
        <taxon>Streptomycetaceae</taxon>
        <taxon>Actinacidiphila</taxon>
    </lineage>
</organism>
<dbReference type="PANTHER" id="PTHR43744:SF12">
    <property type="entry name" value="ABC TRANSPORTER PERMEASE PROTEIN MG189-RELATED"/>
    <property type="match status" value="1"/>
</dbReference>
<evidence type="ECO:0000256" key="3">
    <source>
        <dbReference type="ARBA" id="ARBA00022475"/>
    </source>
</evidence>
<dbReference type="RefSeq" id="WP_222963884.1">
    <property type="nucleotide sequence ID" value="NZ_JAINZZ010000022.1"/>
</dbReference>
<name>A0ABS7Q908_9ACTN</name>
<evidence type="ECO:0000259" key="8">
    <source>
        <dbReference type="PROSITE" id="PS50928"/>
    </source>
</evidence>
<comment type="subcellular location">
    <subcellularLocation>
        <location evidence="1 7">Cell membrane</location>
        <topology evidence="1 7">Multi-pass membrane protein</topology>
    </subcellularLocation>
</comment>
<sequence length="312" mass="33507">MSSPAHTGRGSRRARKQGAADHVPIHLYGLRRGTVTVLTLICGAFAAFVLAPIAWLAINATKTQANVYGTPGFWFARPFHLFQNLSALGRNISGAGVYLQWLGNTLLYAAVAGLGSTLLSALAGYGFARFRFRGANALFYLVMSTLLVPITSVALPLFLVYARVGLVNSVWGMILPSMVSPVGIYLMRTYIDASVPADLINAARMDGASETRIFVQIVLPLTVPGLVTVLLLTVVAVWNNYFLPLIIFSRSRLYPLTVGLSSLSRQAETGSKAELVPVLITGGLVTVLPLIVLFLFLEKYFRGGALQGSTTG</sequence>
<gene>
    <name evidence="9" type="ORF">K7862_18700</name>
</gene>